<keyword evidence="8" id="KW-1185">Reference proteome</keyword>
<evidence type="ECO:0000256" key="1">
    <source>
        <dbReference type="ARBA" id="ARBA00004442"/>
    </source>
</evidence>
<dbReference type="AlphaFoldDB" id="A0A9E2S6V9"/>
<feature type="domain" description="RagB/SusD" evidence="6">
    <location>
        <begin position="376"/>
        <end position="536"/>
    </location>
</feature>
<keyword evidence="2 5" id="KW-0732">Signal</keyword>
<dbReference type="PROSITE" id="PS51257">
    <property type="entry name" value="PROKAR_LIPOPROTEIN"/>
    <property type="match status" value="1"/>
</dbReference>
<feature type="signal peptide" evidence="5">
    <location>
        <begin position="1"/>
        <end position="19"/>
    </location>
</feature>
<gene>
    <name evidence="7" type="ORF">KTO63_00020</name>
</gene>
<accession>A0A9E2S6V9</accession>
<dbReference type="CDD" id="cd08977">
    <property type="entry name" value="SusD"/>
    <property type="match status" value="1"/>
</dbReference>
<evidence type="ECO:0000256" key="4">
    <source>
        <dbReference type="ARBA" id="ARBA00023237"/>
    </source>
</evidence>
<evidence type="ECO:0000313" key="7">
    <source>
        <dbReference type="EMBL" id="MBV4355509.1"/>
    </source>
</evidence>
<protein>
    <submittedName>
        <fullName evidence="7">RagB/SusD family nutrient uptake outer membrane protein</fullName>
    </submittedName>
</protein>
<keyword evidence="4" id="KW-0998">Cell outer membrane</keyword>
<dbReference type="GO" id="GO:0009279">
    <property type="term" value="C:cell outer membrane"/>
    <property type="evidence" value="ECO:0007669"/>
    <property type="project" value="UniProtKB-SubCell"/>
</dbReference>
<evidence type="ECO:0000259" key="6">
    <source>
        <dbReference type="Pfam" id="PF07980"/>
    </source>
</evidence>
<feature type="chain" id="PRO_5039184822" evidence="5">
    <location>
        <begin position="20"/>
        <end position="536"/>
    </location>
</feature>
<proteinExistence type="predicted"/>
<organism evidence="7 8">
    <name type="scientific">Pinibacter aurantiacus</name>
    <dbReference type="NCBI Taxonomy" id="2851599"/>
    <lineage>
        <taxon>Bacteria</taxon>
        <taxon>Pseudomonadati</taxon>
        <taxon>Bacteroidota</taxon>
        <taxon>Chitinophagia</taxon>
        <taxon>Chitinophagales</taxon>
        <taxon>Chitinophagaceae</taxon>
        <taxon>Pinibacter</taxon>
    </lineage>
</organism>
<dbReference type="RefSeq" id="WP_217789066.1">
    <property type="nucleotide sequence ID" value="NZ_JAHSPG010000001.1"/>
</dbReference>
<dbReference type="Proteomes" id="UP000812270">
    <property type="component" value="Unassembled WGS sequence"/>
</dbReference>
<dbReference type="EMBL" id="JAHSPG010000001">
    <property type="protein sequence ID" value="MBV4355509.1"/>
    <property type="molecule type" value="Genomic_DNA"/>
</dbReference>
<comment type="caution">
    <text evidence="7">The sequence shown here is derived from an EMBL/GenBank/DDBJ whole genome shotgun (WGS) entry which is preliminary data.</text>
</comment>
<name>A0A9E2S6V9_9BACT</name>
<evidence type="ECO:0000256" key="3">
    <source>
        <dbReference type="ARBA" id="ARBA00023136"/>
    </source>
</evidence>
<dbReference type="InterPro" id="IPR012944">
    <property type="entry name" value="SusD_RagB_dom"/>
</dbReference>
<keyword evidence="3" id="KW-0472">Membrane</keyword>
<evidence type="ECO:0000256" key="2">
    <source>
        <dbReference type="ARBA" id="ARBA00022729"/>
    </source>
</evidence>
<evidence type="ECO:0000313" key="8">
    <source>
        <dbReference type="Proteomes" id="UP000812270"/>
    </source>
</evidence>
<reference evidence="7" key="1">
    <citation type="submission" date="2021-06" db="EMBL/GenBank/DDBJ databases">
        <authorList>
            <person name="Huq M.A."/>
        </authorList>
    </citation>
    <scope>NUCLEOTIDE SEQUENCE</scope>
    <source>
        <strain evidence="7">MAH-26</strain>
    </source>
</reference>
<sequence length="536" mass="59519">MINRLYNILTTAVLLMVVAAGCTKKLDLTPTNDITADEVYKTPLGYKQALAKVYGAFALTGNTGGTGTPDISPEIISDEGNSDFLRLYWNLQELTTDEAAWTWPNDAGIQGLKEMSWSSDNAIVKGVYYRSMFQIAIANDFIRQSTPDKVSGRGITGNDAADIKKYHAEARFIRAYQYWVLMDLYANPPFADENTTIAVTVPDQIKRADLFKYIETELKAIEPDMAAPKANEYPRADQGAVWALLSRLYLNAKVYTGTERFTDAITYCNKIIGAGYTLNPKYRNLTVADNNLNTDENIFMIAYDAKYTQNWGGTTYLAHGPVGVPAATSGTSGSWTGLRHTQQFVALFPDPSGATDVRAQFYTPGQILEMKELYKQTDGYSSSKYRNLTHDGKPAPNADPNGNWADIDFPIFRLGEVYLTYAEAVLRNGTGGDATTALTYINALRKRAWDNKAGGEITAAQLNLNFILDERGRELYYEAQRRTDLVRFGKFTTDTYLWAWKGGAAAGKSVNDKYNVFPIPSIDLTSNPHLTQNTGY</sequence>
<evidence type="ECO:0000256" key="5">
    <source>
        <dbReference type="SAM" id="SignalP"/>
    </source>
</evidence>
<comment type="subcellular location">
    <subcellularLocation>
        <location evidence="1">Cell outer membrane</location>
    </subcellularLocation>
</comment>
<dbReference type="Pfam" id="PF07980">
    <property type="entry name" value="SusD_RagB"/>
    <property type="match status" value="1"/>
</dbReference>